<evidence type="ECO:0000259" key="3">
    <source>
        <dbReference type="Pfam" id="PF01764"/>
    </source>
</evidence>
<dbReference type="GO" id="GO:0016787">
    <property type="term" value="F:hydrolase activity"/>
    <property type="evidence" value="ECO:0007669"/>
    <property type="project" value="UniProtKB-KW"/>
</dbReference>
<dbReference type="GO" id="GO:0006629">
    <property type="term" value="P:lipid metabolic process"/>
    <property type="evidence" value="ECO:0007669"/>
    <property type="project" value="InterPro"/>
</dbReference>
<reference evidence="4" key="1">
    <citation type="submission" date="2020-06" db="EMBL/GenBank/DDBJ databases">
        <authorList>
            <consortium name="Plant Systems Biology data submission"/>
        </authorList>
    </citation>
    <scope>NUCLEOTIDE SEQUENCE</scope>
    <source>
        <strain evidence="4">D6</strain>
    </source>
</reference>
<dbReference type="Gene3D" id="3.40.50.1820">
    <property type="entry name" value="alpha/beta hydrolase"/>
    <property type="match status" value="1"/>
</dbReference>
<dbReference type="PANTHER" id="PTHR46640:SF3">
    <property type="entry name" value="LIPASE LIH1-RELATED"/>
    <property type="match status" value="1"/>
</dbReference>
<feature type="domain" description="Fungal lipase-type" evidence="3">
    <location>
        <begin position="155"/>
        <end position="292"/>
    </location>
</feature>
<dbReference type="AlphaFoldDB" id="A0A9N8EBN3"/>
<evidence type="ECO:0000256" key="2">
    <source>
        <dbReference type="SAM" id="SignalP"/>
    </source>
</evidence>
<keyword evidence="1" id="KW-0378">Hydrolase</keyword>
<dbReference type="Pfam" id="PF01764">
    <property type="entry name" value="Lipase_3"/>
    <property type="match status" value="1"/>
</dbReference>
<evidence type="ECO:0000256" key="1">
    <source>
        <dbReference type="ARBA" id="ARBA00022801"/>
    </source>
</evidence>
<dbReference type="InterPro" id="IPR029058">
    <property type="entry name" value="AB_hydrolase_fold"/>
</dbReference>
<evidence type="ECO:0000313" key="4">
    <source>
        <dbReference type="EMBL" id="CAB9518422.1"/>
    </source>
</evidence>
<comment type="caution">
    <text evidence="4">The sequence shown here is derived from an EMBL/GenBank/DDBJ whole genome shotgun (WGS) entry which is preliminary data.</text>
</comment>
<sequence length="453" mass="51464">MPLTTSRKSRLVIVLLSFAVGSNALPTLRHGNLHEHPQQSAISARRQSFDVFPHLLDVGEMANLSHAVYKYKHYNYDDVCEHWNNETATTITHEKGVTCHWYRHDKHLGTQVMIVSSKAKDYLAVVFAGTDDLFTALLDVDVRKIRFGTDDLYNKDKTNASRVPVSLDCADCRVHEGFNNAVFANHIFDDIYIRVEKLRPKFSRLFTTGHSLGGANSIMTALGLAVEFQKKHIGLKYPVTSLNFGSPQVGNVEFRDFINSNFLTHPNSTQNSPYLVIWRVVLGWDLVPRLPQFFEHIGHTVQMNSPECNDKTPYCIPKRWLPPYGNHDRDANKTKQAFAFYHHIGDASMNYSGVPASWSATPYLWVPGALLSHAIDRYATFLHEWFVDSPKTFVHDFVNTNSSSSSDDALIDDDAYAEPPDDDAAQLLEQRNNEVLSETPQRLLDVVKRWLCR</sequence>
<proteinExistence type="predicted"/>
<dbReference type="EMBL" id="CAICTM010000931">
    <property type="protein sequence ID" value="CAB9518422.1"/>
    <property type="molecule type" value="Genomic_DNA"/>
</dbReference>
<accession>A0A9N8EBN3</accession>
<organism evidence="4 5">
    <name type="scientific">Seminavis robusta</name>
    <dbReference type="NCBI Taxonomy" id="568900"/>
    <lineage>
        <taxon>Eukaryota</taxon>
        <taxon>Sar</taxon>
        <taxon>Stramenopiles</taxon>
        <taxon>Ochrophyta</taxon>
        <taxon>Bacillariophyta</taxon>
        <taxon>Bacillariophyceae</taxon>
        <taxon>Bacillariophycidae</taxon>
        <taxon>Naviculales</taxon>
        <taxon>Naviculaceae</taxon>
        <taxon>Seminavis</taxon>
    </lineage>
</organism>
<dbReference type="OrthoDB" id="426718at2759"/>
<dbReference type="PANTHER" id="PTHR46640">
    <property type="entry name" value="TRIACYLGLYCEROL LIPASE, PUTATIVE (AFU_ORTHOLOGUE AFUA_6G06510)-RELATED"/>
    <property type="match status" value="1"/>
</dbReference>
<dbReference type="InterPro" id="IPR002921">
    <property type="entry name" value="Fungal_lipase-type"/>
</dbReference>
<dbReference type="InterPro" id="IPR051299">
    <property type="entry name" value="AB_hydrolase_lip/est"/>
</dbReference>
<gene>
    <name evidence="4" type="ORF">SEMRO_933_G221750.1</name>
</gene>
<feature type="chain" id="PRO_5040292324" evidence="2">
    <location>
        <begin position="25"/>
        <end position="453"/>
    </location>
</feature>
<evidence type="ECO:0000313" key="5">
    <source>
        <dbReference type="Proteomes" id="UP001153069"/>
    </source>
</evidence>
<dbReference type="CDD" id="cd00519">
    <property type="entry name" value="Lipase_3"/>
    <property type="match status" value="1"/>
</dbReference>
<dbReference type="Proteomes" id="UP001153069">
    <property type="component" value="Unassembled WGS sequence"/>
</dbReference>
<name>A0A9N8EBN3_9STRA</name>
<keyword evidence="5" id="KW-1185">Reference proteome</keyword>
<protein>
    <submittedName>
        <fullName evidence="4">Lipase (Class 3)</fullName>
    </submittedName>
</protein>
<dbReference type="SUPFAM" id="SSF53474">
    <property type="entry name" value="alpha/beta-Hydrolases"/>
    <property type="match status" value="1"/>
</dbReference>
<keyword evidence="2" id="KW-0732">Signal</keyword>
<feature type="signal peptide" evidence="2">
    <location>
        <begin position="1"/>
        <end position="24"/>
    </location>
</feature>